<sequence>MASSQYLSYSDPALAQARKTHLKFFCIAFAAITVLSLGLNAVYWGSYFRQEENAYRLTVRLIDLDSQAYGNGGGAVLGPAVIQASQQNIAANPHYHLGWQIEENLERFSLAATGAPANVSTRGIDPDQYARDLVNNQDVFGVVLIRANATSAAIAAYEQGLTDYEPQGAMAFYYEQARNFYTEDQYVSFHTTRLLSAAIGQATQQLTARTLGTAAAAAGGFDFTGLCPNGGATVPALGAATTTSAIPINSPFWYSTYNLHPFDQFAATACTTAGAIYLIIFTFFIGLFFKNTFDGLHPKLTVASEVLMRIMVPMAGYFWISLMYSLVSLAFKVTFNRYYGRVGFFIYWMLNWVTQMGLGYTMEFVLLAFGPLIFPFFLLVWVIFNVSPVFLDLADIDHFWSYGFVLPVWNNVDASKSLIFGTKNHLGQDFGVCLGWMFFSMAGIMVITIRRKGKAMNEASRERREIINRVRHGQLEKVGQAGGKDGRGAV</sequence>
<proteinExistence type="predicted"/>
<dbReference type="GO" id="GO:0016020">
    <property type="term" value="C:membrane"/>
    <property type="evidence" value="ECO:0007669"/>
    <property type="project" value="TreeGrafter"/>
</dbReference>
<reference evidence="3 4" key="1">
    <citation type="journal article" date="2018" name="Mol. Biol. Evol.">
        <title>Broad Genomic Sampling Reveals a Smut Pathogenic Ancestry of the Fungal Clade Ustilaginomycotina.</title>
        <authorList>
            <person name="Kijpornyongpan T."/>
            <person name="Mondo S.J."/>
            <person name="Barry K."/>
            <person name="Sandor L."/>
            <person name="Lee J."/>
            <person name="Lipzen A."/>
            <person name="Pangilinan J."/>
            <person name="LaButti K."/>
            <person name="Hainaut M."/>
            <person name="Henrissat B."/>
            <person name="Grigoriev I.V."/>
            <person name="Spatafora J.W."/>
            <person name="Aime M.C."/>
        </authorList>
    </citation>
    <scope>NUCLEOTIDE SEQUENCE [LARGE SCALE GENOMIC DNA]</scope>
    <source>
        <strain evidence="3 4">MCA 4718</strain>
    </source>
</reference>
<dbReference type="InterPro" id="IPR022703">
    <property type="entry name" value="DUF3533"/>
</dbReference>
<feature type="transmembrane region" description="Helical" evidence="1">
    <location>
        <begin position="265"/>
        <end position="289"/>
    </location>
</feature>
<keyword evidence="1" id="KW-0472">Membrane</keyword>
<organism evidence="3 4">
    <name type="scientific">Pseudomicrostroma glucosiphilum</name>
    <dbReference type="NCBI Taxonomy" id="1684307"/>
    <lineage>
        <taxon>Eukaryota</taxon>
        <taxon>Fungi</taxon>
        <taxon>Dikarya</taxon>
        <taxon>Basidiomycota</taxon>
        <taxon>Ustilaginomycotina</taxon>
        <taxon>Exobasidiomycetes</taxon>
        <taxon>Microstromatales</taxon>
        <taxon>Microstromatales incertae sedis</taxon>
        <taxon>Pseudomicrostroma</taxon>
    </lineage>
</organism>
<dbReference type="RefSeq" id="XP_025346509.1">
    <property type="nucleotide sequence ID" value="XM_025492887.1"/>
</dbReference>
<evidence type="ECO:0000313" key="4">
    <source>
        <dbReference type="Proteomes" id="UP000245942"/>
    </source>
</evidence>
<keyword evidence="1" id="KW-0812">Transmembrane</keyword>
<feature type="transmembrane region" description="Helical" evidence="1">
    <location>
        <begin position="310"/>
        <end position="331"/>
    </location>
</feature>
<dbReference type="STRING" id="1684307.A0A316U1W0"/>
<dbReference type="EMBL" id="KZ819331">
    <property type="protein sequence ID" value="PWN19349.1"/>
    <property type="molecule type" value="Genomic_DNA"/>
</dbReference>
<dbReference type="GeneID" id="37014621"/>
<evidence type="ECO:0000259" key="2">
    <source>
        <dbReference type="Pfam" id="PF12051"/>
    </source>
</evidence>
<feature type="transmembrane region" description="Helical" evidence="1">
    <location>
        <begin position="426"/>
        <end position="447"/>
    </location>
</feature>
<feature type="domain" description="DUF3533" evidence="2">
    <location>
        <begin position="32"/>
        <end position="441"/>
    </location>
</feature>
<gene>
    <name evidence="3" type="ORF">BCV69DRAFT_283984</name>
</gene>
<feature type="transmembrane region" description="Helical" evidence="1">
    <location>
        <begin position="24"/>
        <end position="44"/>
    </location>
</feature>
<dbReference type="AlphaFoldDB" id="A0A316U1W0"/>
<dbReference type="Proteomes" id="UP000245942">
    <property type="component" value="Unassembled WGS sequence"/>
</dbReference>
<evidence type="ECO:0000313" key="3">
    <source>
        <dbReference type="EMBL" id="PWN19349.1"/>
    </source>
</evidence>
<dbReference type="InterPro" id="IPR053001">
    <property type="entry name" value="MNNG_permease-like"/>
</dbReference>
<name>A0A316U1W0_9BASI</name>
<keyword evidence="1" id="KW-1133">Transmembrane helix</keyword>
<dbReference type="OrthoDB" id="2140105at2759"/>
<keyword evidence="4" id="KW-1185">Reference proteome</keyword>
<dbReference type="Pfam" id="PF12051">
    <property type="entry name" value="DUF3533"/>
    <property type="match status" value="1"/>
</dbReference>
<protein>
    <recommendedName>
        <fullName evidence="2">DUF3533 domain-containing protein</fullName>
    </recommendedName>
</protein>
<dbReference type="PANTHER" id="PTHR34814">
    <property type="entry name" value="NITROSOGUANIDINE RESISTANCE PROTEIN SNG1"/>
    <property type="match status" value="1"/>
</dbReference>
<dbReference type="PANTHER" id="PTHR34814:SF1">
    <property type="entry name" value="NITROSOGUANIDINE RESISTANCE PROTEIN SNG1"/>
    <property type="match status" value="1"/>
</dbReference>
<feature type="transmembrane region" description="Helical" evidence="1">
    <location>
        <begin position="365"/>
        <end position="384"/>
    </location>
</feature>
<accession>A0A316U1W0</accession>
<evidence type="ECO:0000256" key="1">
    <source>
        <dbReference type="SAM" id="Phobius"/>
    </source>
</evidence>